<dbReference type="AlphaFoldDB" id="A0A1B6VGI1"/>
<evidence type="ECO:0000313" key="7">
    <source>
        <dbReference type="EMBL" id="OAJ66306.1"/>
    </source>
</evidence>
<evidence type="ECO:0000256" key="4">
    <source>
        <dbReference type="ARBA" id="ARBA00022989"/>
    </source>
</evidence>
<reference evidence="7 8" key="1">
    <citation type="submission" date="2016-03" db="EMBL/GenBank/DDBJ databases">
        <title>Draft genome sequence of Gluconobacter cerinus strain CECT 9110.</title>
        <authorList>
            <person name="Sainz F."/>
            <person name="Mas A."/>
            <person name="Torija M.J."/>
        </authorList>
    </citation>
    <scope>NUCLEOTIDE SEQUENCE [LARGE SCALE GENOMIC DNA]</scope>
    <source>
        <strain evidence="7 8">CECT 9110</strain>
    </source>
</reference>
<evidence type="ECO:0000256" key="6">
    <source>
        <dbReference type="SAM" id="Phobius"/>
    </source>
</evidence>
<feature type="transmembrane region" description="Helical" evidence="6">
    <location>
        <begin position="50"/>
        <end position="70"/>
    </location>
</feature>
<dbReference type="EMBL" id="LUTU01000017">
    <property type="protein sequence ID" value="OAJ66306.1"/>
    <property type="molecule type" value="Genomic_DNA"/>
</dbReference>
<dbReference type="PANTHER" id="PTHR30250">
    <property type="entry name" value="PST FAMILY PREDICTED COLANIC ACID TRANSPORTER"/>
    <property type="match status" value="1"/>
</dbReference>
<sequence length="441" mass="47933">MIFKNSDQVFRSILKNAGSLGTAKILGALISLCALICASRTLTPAQFGTLTLIHTFAIGVGALTKFQSWQMILKFGARPLELGDRAAAQYAIQFAIALDITSGFLGALAGVVALIFFGEFCGIEPAYRLDAIFYCTLIPTMTAAAPTGILRLFDRFDLISRQQIITPTLRGLGALASWMTGGAIVSFLITWYMADLIGDLVLWSLSVRELRRKDLLNALRPSLLQAPKKLPGVWKFVWLTNLNTTLDACWSPVGNLIVGNFLGAVQAGRYKIATTLLESAVKPARFLEKGFYPEIMRLDPSSTHPWRLALKAGGLSVTIGAALTGIVWLGGRPLIGLFGHHYRSAADVMMIMAPALIISMGAFPLESLLYMTGRAHRVLLSQIASVLLYLTLLVFLLPRSGLRGAAWAYVIGICSLHLFCAAFAVTAFRKRQKISTSHSHV</sequence>
<evidence type="ECO:0000313" key="8">
    <source>
        <dbReference type="Proteomes" id="UP000077786"/>
    </source>
</evidence>
<feature type="transmembrane region" description="Helical" evidence="6">
    <location>
        <begin position="20"/>
        <end position="38"/>
    </location>
</feature>
<feature type="transmembrane region" description="Helical" evidence="6">
    <location>
        <begin position="349"/>
        <end position="371"/>
    </location>
</feature>
<dbReference type="InterPro" id="IPR050833">
    <property type="entry name" value="Poly_Biosynth_Transport"/>
</dbReference>
<comment type="caution">
    <text evidence="7">The sequence shown here is derived from an EMBL/GenBank/DDBJ whole genome shotgun (WGS) entry which is preliminary data.</text>
</comment>
<organism evidence="7 8">
    <name type="scientific">Gluconobacter cerinus</name>
    <dbReference type="NCBI Taxonomy" id="38307"/>
    <lineage>
        <taxon>Bacteria</taxon>
        <taxon>Pseudomonadati</taxon>
        <taxon>Pseudomonadota</taxon>
        <taxon>Alphaproteobacteria</taxon>
        <taxon>Acetobacterales</taxon>
        <taxon>Acetobacteraceae</taxon>
        <taxon>Gluconobacter</taxon>
    </lineage>
</organism>
<gene>
    <name evidence="7" type="ORF">A0123_02983</name>
</gene>
<feature type="transmembrane region" description="Helical" evidence="6">
    <location>
        <begin position="308"/>
        <end position="329"/>
    </location>
</feature>
<name>A0A1B6VGI1_9PROT</name>
<feature type="transmembrane region" description="Helical" evidence="6">
    <location>
        <begin position="173"/>
        <end position="203"/>
    </location>
</feature>
<keyword evidence="5 6" id="KW-0472">Membrane</keyword>
<protein>
    <submittedName>
        <fullName evidence="7">Membrane protein</fullName>
    </submittedName>
</protein>
<evidence type="ECO:0000256" key="5">
    <source>
        <dbReference type="ARBA" id="ARBA00023136"/>
    </source>
</evidence>
<feature type="transmembrane region" description="Helical" evidence="6">
    <location>
        <begin position="404"/>
        <end position="428"/>
    </location>
</feature>
<feature type="transmembrane region" description="Helical" evidence="6">
    <location>
        <begin position="90"/>
        <end position="117"/>
    </location>
</feature>
<dbReference type="OrthoDB" id="493991at2"/>
<dbReference type="Pfam" id="PF01943">
    <property type="entry name" value="Polysacc_synt"/>
    <property type="match status" value="1"/>
</dbReference>
<keyword evidence="4 6" id="KW-1133">Transmembrane helix</keyword>
<accession>A0A1B6VGI1</accession>
<dbReference type="PATRIC" id="fig|38307.3.peg.3121"/>
<proteinExistence type="predicted"/>
<keyword evidence="2" id="KW-1003">Cell membrane</keyword>
<feature type="transmembrane region" description="Helical" evidence="6">
    <location>
        <begin position="129"/>
        <end position="153"/>
    </location>
</feature>
<dbReference type="PANTHER" id="PTHR30250:SF31">
    <property type="entry name" value="INNER MEMBRANE PROTEIN YGHQ"/>
    <property type="match status" value="1"/>
</dbReference>
<evidence type="ECO:0000256" key="3">
    <source>
        <dbReference type="ARBA" id="ARBA00022692"/>
    </source>
</evidence>
<dbReference type="Proteomes" id="UP000077786">
    <property type="component" value="Unassembled WGS sequence"/>
</dbReference>
<dbReference type="GO" id="GO:0005886">
    <property type="term" value="C:plasma membrane"/>
    <property type="evidence" value="ECO:0007669"/>
    <property type="project" value="UniProtKB-SubCell"/>
</dbReference>
<feature type="transmembrane region" description="Helical" evidence="6">
    <location>
        <begin position="378"/>
        <end position="398"/>
    </location>
</feature>
<dbReference type="RefSeq" id="WP_064275423.1">
    <property type="nucleotide sequence ID" value="NZ_LUTU01000017.1"/>
</dbReference>
<dbReference type="InterPro" id="IPR002797">
    <property type="entry name" value="Polysacc_synth"/>
</dbReference>
<keyword evidence="3 6" id="KW-0812">Transmembrane</keyword>
<evidence type="ECO:0000256" key="2">
    <source>
        <dbReference type="ARBA" id="ARBA00022475"/>
    </source>
</evidence>
<evidence type="ECO:0000256" key="1">
    <source>
        <dbReference type="ARBA" id="ARBA00004651"/>
    </source>
</evidence>
<comment type="subcellular location">
    <subcellularLocation>
        <location evidence="1">Cell membrane</location>
        <topology evidence="1">Multi-pass membrane protein</topology>
    </subcellularLocation>
</comment>